<dbReference type="SMART" id="SM00421">
    <property type="entry name" value="HTH_LUXR"/>
    <property type="match status" value="1"/>
</dbReference>
<dbReference type="SUPFAM" id="SSF53474">
    <property type="entry name" value="alpha/beta-Hydrolases"/>
    <property type="match status" value="1"/>
</dbReference>
<dbReference type="PANTHER" id="PTHR43433:SF8">
    <property type="entry name" value="BIFUNCTIONAL LIPASE_ADENYLATE CYCLASE LIPJ"/>
    <property type="match status" value="1"/>
</dbReference>
<accession>A0A0A0JDQ5</accession>
<evidence type="ECO:0000313" key="3">
    <source>
        <dbReference type="Proteomes" id="UP000030002"/>
    </source>
</evidence>
<dbReference type="Pfam" id="PF00561">
    <property type="entry name" value="Abhydrolase_1"/>
    <property type="match status" value="1"/>
</dbReference>
<dbReference type="InterPro" id="IPR016032">
    <property type="entry name" value="Sig_transdc_resp-reg_C-effctor"/>
</dbReference>
<dbReference type="eggNOG" id="COG2197">
    <property type="taxonomic scope" value="Bacteria"/>
</dbReference>
<dbReference type="PROSITE" id="PS50043">
    <property type="entry name" value="HTH_LUXR_2"/>
    <property type="match status" value="1"/>
</dbReference>
<dbReference type="CDD" id="cd06170">
    <property type="entry name" value="LuxR_C_like"/>
    <property type="match status" value="1"/>
</dbReference>
<dbReference type="AlphaFoldDB" id="A0A0A0JDQ5"/>
<keyword evidence="3" id="KW-1185">Reference proteome</keyword>
<gene>
    <name evidence="2" type="ORF">N802_12260</name>
</gene>
<dbReference type="RefSeq" id="WP_035912205.1">
    <property type="nucleotide sequence ID" value="NZ_AVPJ01000002.1"/>
</dbReference>
<dbReference type="InterPro" id="IPR000792">
    <property type="entry name" value="Tscrpt_reg_LuxR_C"/>
</dbReference>
<dbReference type="PANTHER" id="PTHR43433">
    <property type="entry name" value="HYDROLASE, ALPHA/BETA FOLD FAMILY PROTEIN"/>
    <property type="match status" value="1"/>
</dbReference>
<proteinExistence type="predicted"/>
<dbReference type="SUPFAM" id="SSF46894">
    <property type="entry name" value="C-terminal effector domain of the bipartite response regulators"/>
    <property type="match status" value="1"/>
</dbReference>
<sequence>MTADQVVRYARVGERDVAWSAIGSGPPLVIGGWWASHLTLNWEDHAFRTFVQALAMHHTVIRYDRPGTGLSDRDGPPSASLDDEIAVLVGLLRAIGQTRVTVLGGSSGCGAAAACAAEHPELVERLVLYGSFANGADIASPSAKELLVAVVERHWGLGARVLADVFLPNATAVEREEFAEFQRRSSSREDAAAALRAVYELDSTAHLARVRTPTLVAHRRDDRAIPFALGREVADLVPDATFVELAGEDHFPWRGDSLALVEAIERFLDGLPPLPPAEQRAAATLTPREREVLMLVAQGLTDAQIAERLVLSAHTVHRHVANVRTKLGVSSRAAAAAWVSTHER</sequence>
<evidence type="ECO:0000259" key="1">
    <source>
        <dbReference type="PROSITE" id="PS50043"/>
    </source>
</evidence>
<dbReference type="InterPro" id="IPR050471">
    <property type="entry name" value="AB_hydrolase"/>
</dbReference>
<evidence type="ECO:0000313" key="2">
    <source>
        <dbReference type="EMBL" id="KGN34167.1"/>
    </source>
</evidence>
<organism evidence="2 3">
    <name type="scientific">Knoellia sinensis KCTC 19936</name>
    <dbReference type="NCBI Taxonomy" id="1385520"/>
    <lineage>
        <taxon>Bacteria</taxon>
        <taxon>Bacillati</taxon>
        <taxon>Actinomycetota</taxon>
        <taxon>Actinomycetes</taxon>
        <taxon>Micrococcales</taxon>
        <taxon>Intrasporangiaceae</taxon>
        <taxon>Knoellia</taxon>
    </lineage>
</organism>
<dbReference type="PRINTS" id="PR00111">
    <property type="entry name" value="ABHYDROLASE"/>
</dbReference>
<dbReference type="OrthoDB" id="27092at2"/>
<dbReference type="Gene3D" id="3.40.50.1820">
    <property type="entry name" value="alpha/beta hydrolase"/>
    <property type="match status" value="1"/>
</dbReference>
<dbReference type="Proteomes" id="UP000030002">
    <property type="component" value="Unassembled WGS sequence"/>
</dbReference>
<dbReference type="InterPro" id="IPR029058">
    <property type="entry name" value="AB_hydrolase_fold"/>
</dbReference>
<name>A0A0A0JDQ5_9MICO</name>
<comment type="caution">
    <text evidence="2">The sequence shown here is derived from an EMBL/GenBank/DDBJ whole genome shotgun (WGS) entry which is preliminary data.</text>
</comment>
<dbReference type="GO" id="GO:0006355">
    <property type="term" value="P:regulation of DNA-templated transcription"/>
    <property type="evidence" value="ECO:0007669"/>
    <property type="project" value="InterPro"/>
</dbReference>
<feature type="domain" description="HTH luxR-type" evidence="1">
    <location>
        <begin position="278"/>
        <end position="343"/>
    </location>
</feature>
<reference evidence="2 3" key="1">
    <citation type="submission" date="2013-08" db="EMBL/GenBank/DDBJ databases">
        <title>The genome sequence of Knoellia sinensis.</title>
        <authorList>
            <person name="Zhu W."/>
            <person name="Wang G."/>
        </authorList>
    </citation>
    <scope>NUCLEOTIDE SEQUENCE [LARGE SCALE GENOMIC DNA]</scope>
    <source>
        <strain evidence="2 3">KCTC 19936</strain>
    </source>
</reference>
<dbReference type="PRINTS" id="PR00038">
    <property type="entry name" value="HTHLUXR"/>
</dbReference>
<dbReference type="STRING" id="1385520.N802_12260"/>
<dbReference type="EMBL" id="AVPJ01000002">
    <property type="protein sequence ID" value="KGN34167.1"/>
    <property type="molecule type" value="Genomic_DNA"/>
</dbReference>
<dbReference type="GO" id="GO:0003677">
    <property type="term" value="F:DNA binding"/>
    <property type="evidence" value="ECO:0007669"/>
    <property type="project" value="InterPro"/>
</dbReference>
<dbReference type="InterPro" id="IPR036388">
    <property type="entry name" value="WH-like_DNA-bd_sf"/>
</dbReference>
<protein>
    <submittedName>
        <fullName evidence="2">LuxR family transcriptional regulator</fullName>
    </submittedName>
</protein>
<dbReference type="GO" id="GO:0003824">
    <property type="term" value="F:catalytic activity"/>
    <property type="evidence" value="ECO:0007669"/>
    <property type="project" value="UniProtKB-ARBA"/>
</dbReference>
<dbReference type="Gene3D" id="1.10.10.10">
    <property type="entry name" value="Winged helix-like DNA-binding domain superfamily/Winged helix DNA-binding domain"/>
    <property type="match status" value="1"/>
</dbReference>
<dbReference type="eggNOG" id="COG2021">
    <property type="taxonomic scope" value="Bacteria"/>
</dbReference>
<dbReference type="Pfam" id="PF00196">
    <property type="entry name" value="GerE"/>
    <property type="match status" value="1"/>
</dbReference>
<dbReference type="InterPro" id="IPR000073">
    <property type="entry name" value="AB_hydrolase_1"/>
</dbReference>